<keyword evidence="2" id="KW-0812">Transmembrane</keyword>
<dbReference type="AlphaFoldDB" id="U4U7M9"/>
<keyword evidence="2" id="KW-0472">Membrane</keyword>
<evidence type="ECO:0000313" key="3">
    <source>
        <dbReference type="EMBL" id="ERL89899.1"/>
    </source>
</evidence>
<feature type="region of interest" description="Disordered" evidence="1">
    <location>
        <begin position="25"/>
        <end position="50"/>
    </location>
</feature>
<feature type="transmembrane region" description="Helical" evidence="2">
    <location>
        <begin position="169"/>
        <end position="189"/>
    </location>
</feature>
<reference evidence="3 4" key="1">
    <citation type="journal article" date="2013" name="Genome Biol.">
        <title>Draft genome of the mountain pine beetle, Dendroctonus ponderosae Hopkins, a major forest pest.</title>
        <authorList>
            <person name="Keeling C.I."/>
            <person name="Yuen M.M."/>
            <person name="Liao N.Y."/>
            <person name="Docking T.R."/>
            <person name="Chan S.K."/>
            <person name="Taylor G.A."/>
            <person name="Palmquist D.L."/>
            <person name="Jackman S.D."/>
            <person name="Nguyen A."/>
            <person name="Li M."/>
            <person name="Henderson H."/>
            <person name="Janes J.K."/>
            <person name="Zhao Y."/>
            <person name="Pandoh P."/>
            <person name="Moore R."/>
            <person name="Sperling F.A."/>
            <person name="Huber D.P."/>
            <person name="Birol I."/>
            <person name="Jones S.J."/>
            <person name="Bohlmann J."/>
        </authorList>
    </citation>
    <scope>NUCLEOTIDE SEQUENCE</scope>
</reference>
<keyword evidence="2" id="KW-1133">Transmembrane helix</keyword>
<protein>
    <submittedName>
        <fullName evidence="3">Uncharacterized protein</fullName>
    </submittedName>
</protein>
<dbReference type="STRING" id="77166.U4U7M9"/>
<evidence type="ECO:0000313" key="4">
    <source>
        <dbReference type="Proteomes" id="UP000030742"/>
    </source>
</evidence>
<dbReference type="Proteomes" id="UP000030742">
    <property type="component" value="Unassembled WGS sequence"/>
</dbReference>
<gene>
    <name evidence="3" type="ORF">D910_07258</name>
</gene>
<evidence type="ECO:0000256" key="2">
    <source>
        <dbReference type="SAM" id="Phobius"/>
    </source>
</evidence>
<accession>U4U7M9</accession>
<dbReference type="OrthoDB" id="8186197at2759"/>
<feature type="compositionally biased region" description="Polar residues" evidence="1">
    <location>
        <begin position="25"/>
        <end position="42"/>
    </location>
</feature>
<evidence type="ECO:0000256" key="1">
    <source>
        <dbReference type="SAM" id="MobiDB-lite"/>
    </source>
</evidence>
<proteinExistence type="predicted"/>
<sequence length="244" mass="27510">MEAKPHYYSNPAFCQQSEFFTQRALSPQRSLRQSPVGAQTSHAHLDEPPDRIEEQEFYEEVIVDDQGFIKGKKVVVVAQNNEGQKYIQAPQSDRHNVRYGSMQHIQHCAPKSVPLRQPRYEYIPMQEQDARPKASSKQLFQERVEIAPGVIHRSRDVYWLPNRNYLSGYLVLTVFSLLTCAGLLLLLVYDPRPGTALADMTSAAVCGFSVLTLLLALTGVVSSYCCKYPPPDNRVDHCSPGLTV</sequence>
<name>U4U7M9_DENPD</name>
<dbReference type="EMBL" id="KB632194">
    <property type="protein sequence ID" value="ERL89899.1"/>
    <property type="molecule type" value="Genomic_DNA"/>
</dbReference>
<feature type="transmembrane region" description="Helical" evidence="2">
    <location>
        <begin position="201"/>
        <end position="224"/>
    </location>
</feature>
<organism evidence="3 4">
    <name type="scientific">Dendroctonus ponderosae</name>
    <name type="common">Mountain pine beetle</name>
    <dbReference type="NCBI Taxonomy" id="77166"/>
    <lineage>
        <taxon>Eukaryota</taxon>
        <taxon>Metazoa</taxon>
        <taxon>Ecdysozoa</taxon>
        <taxon>Arthropoda</taxon>
        <taxon>Hexapoda</taxon>
        <taxon>Insecta</taxon>
        <taxon>Pterygota</taxon>
        <taxon>Neoptera</taxon>
        <taxon>Endopterygota</taxon>
        <taxon>Coleoptera</taxon>
        <taxon>Polyphaga</taxon>
        <taxon>Cucujiformia</taxon>
        <taxon>Curculionidae</taxon>
        <taxon>Scolytinae</taxon>
        <taxon>Dendroctonus</taxon>
    </lineage>
</organism>